<feature type="transmembrane region" description="Helical" evidence="2">
    <location>
        <begin position="195"/>
        <end position="214"/>
    </location>
</feature>
<feature type="transmembrane region" description="Helical" evidence="2">
    <location>
        <begin position="341"/>
        <end position="361"/>
    </location>
</feature>
<dbReference type="PANTHER" id="PTHR23523:SF2">
    <property type="entry name" value="2-NITROIMIDAZOLE TRANSPORTER"/>
    <property type="match status" value="1"/>
</dbReference>
<feature type="transmembrane region" description="Helical" evidence="2">
    <location>
        <begin position="77"/>
        <end position="97"/>
    </location>
</feature>
<dbReference type="InterPro" id="IPR011701">
    <property type="entry name" value="MFS"/>
</dbReference>
<keyword evidence="2" id="KW-0812">Transmembrane</keyword>
<dbReference type="EMBL" id="QQXL01000005">
    <property type="protein sequence ID" value="RKW70049.1"/>
    <property type="molecule type" value="Genomic_DNA"/>
</dbReference>
<dbReference type="Pfam" id="PF07690">
    <property type="entry name" value="MFS_1"/>
    <property type="match status" value="1"/>
</dbReference>
<evidence type="ECO:0000256" key="2">
    <source>
        <dbReference type="SAM" id="Phobius"/>
    </source>
</evidence>
<comment type="caution">
    <text evidence="3">The sequence shown here is derived from an EMBL/GenBank/DDBJ whole genome shotgun (WGS) entry which is preliminary data.</text>
</comment>
<feature type="transmembrane region" description="Helical" evidence="2">
    <location>
        <begin position="252"/>
        <end position="273"/>
    </location>
</feature>
<gene>
    <name evidence="3" type="ORF">DWQ67_08760</name>
</gene>
<accession>A0A496PHU5</accession>
<keyword evidence="2" id="KW-0472">Membrane</keyword>
<proteinExistence type="predicted"/>
<keyword evidence="2" id="KW-1133">Transmembrane helix</keyword>
<dbReference type="Gene3D" id="1.20.1250.20">
    <property type="entry name" value="MFS general substrate transporter like domains"/>
    <property type="match status" value="1"/>
</dbReference>
<feature type="transmembrane region" description="Helical" evidence="2">
    <location>
        <begin position="41"/>
        <end position="65"/>
    </location>
</feature>
<dbReference type="InterPro" id="IPR052524">
    <property type="entry name" value="MFS_Cyanate_Porter"/>
</dbReference>
<feature type="transmembrane region" description="Helical" evidence="2">
    <location>
        <begin position="166"/>
        <end position="189"/>
    </location>
</feature>
<organism evidence="3 4">
    <name type="scientific">Galactobacter caseinivorans</name>
    <dbReference type="NCBI Taxonomy" id="2676123"/>
    <lineage>
        <taxon>Bacteria</taxon>
        <taxon>Bacillati</taxon>
        <taxon>Actinomycetota</taxon>
        <taxon>Actinomycetes</taxon>
        <taxon>Micrococcales</taxon>
        <taxon>Micrococcaceae</taxon>
        <taxon>Galactobacter</taxon>
    </lineage>
</organism>
<feature type="transmembrane region" description="Helical" evidence="2">
    <location>
        <begin position="316"/>
        <end position="335"/>
    </location>
</feature>
<feature type="transmembrane region" description="Helical" evidence="2">
    <location>
        <begin position="132"/>
        <end position="154"/>
    </location>
</feature>
<dbReference type="PANTHER" id="PTHR23523">
    <property type="match status" value="1"/>
</dbReference>
<feature type="transmembrane region" description="Helical" evidence="2">
    <location>
        <begin position="109"/>
        <end position="126"/>
    </location>
</feature>
<dbReference type="GO" id="GO:0022857">
    <property type="term" value="F:transmembrane transporter activity"/>
    <property type="evidence" value="ECO:0007669"/>
    <property type="project" value="InterPro"/>
</dbReference>
<sequence>MSPATPETPANPTTPATPTSPASPANPASPTTPGERALRPALLLVGILLLAANMRAALTVVSPLMGQISDELSLPSFATSALISLPLLCFAVVSPLAPKLAARIGIERTLGLALGALALGIVLRSAPWTPGLWAGTVVVGSSIALINVLLPAMLKRDFPSKIGPLTGAYNGVQSGFAALAAGFAVPLASAPGFDWRLAIGCTAGIALVALAVFLPQLRSSAQHRPTPALLDPEQALEREAGRPKPMWRSATAWQVTIFMGLQSSLFYSVLTWWPAVEHDGGTSPVVAGAHMALIQAAGIVGSLSTGAVLRRTNPRIMTMVPVLVTATGILGQLAAPDLATLWAILLGLGTGGTIVTALALFGARTRDHHRAATLSGMAQSLGYLLAACIPPLLGAVHDLTGGWTAPLITLACVAVAAAVVGSLAARDRTID</sequence>
<evidence type="ECO:0000256" key="1">
    <source>
        <dbReference type="SAM" id="MobiDB-lite"/>
    </source>
</evidence>
<feature type="transmembrane region" description="Helical" evidence="2">
    <location>
        <begin position="285"/>
        <end position="309"/>
    </location>
</feature>
<dbReference type="InterPro" id="IPR036259">
    <property type="entry name" value="MFS_trans_sf"/>
</dbReference>
<evidence type="ECO:0000313" key="3">
    <source>
        <dbReference type="EMBL" id="RKW70049.1"/>
    </source>
</evidence>
<protein>
    <submittedName>
        <fullName evidence="3">MFS transporter</fullName>
    </submittedName>
</protein>
<feature type="transmembrane region" description="Helical" evidence="2">
    <location>
        <begin position="405"/>
        <end position="425"/>
    </location>
</feature>
<name>A0A496PHU5_9MICC</name>
<evidence type="ECO:0000313" key="4">
    <source>
        <dbReference type="Proteomes" id="UP000273119"/>
    </source>
</evidence>
<dbReference type="SUPFAM" id="SSF103473">
    <property type="entry name" value="MFS general substrate transporter"/>
    <property type="match status" value="1"/>
</dbReference>
<reference evidence="3 4" key="1">
    <citation type="submission" date="2018-07" db="EMBL/GenBank/DDBJ databases">
        <title>Arthrobacter sp. nov., isolated from raw cow's milk with high bacterial count.</title>
        <authorList>
            <person name="Hahne J."/>
            <person name="Isele D."/>
            <person name="Lipski A."/>
        </authorList>
    </citation>
    <scope>NUCLEOTIDE SEQUENCE [LARGE SCALE GENOMIC DNA]</scope>
    <source>
        <strain evidence="3 4">JZ R-183</strain>
    </source>
</reference>
<dbReference type="AlphaFoldDB" id="A0A496PHU5"/>
<dbReference type="Proteomes" id="UP000273119">
    <property type="component" value="Unassembled WGS sequence"/>
</dbReference>
<dbReference type="RefSeq" id="WP_121485237.1">
    <property type="nucleotide sequence ID" value="NZ_QQXL01000005.1"/>
</dbReference>
<feature type="region of interest" description="Disordered" evidence="1">
    <location>
        <begin position="1"/>
        <end position="34"/>
    </location>
</feature>
<feature type="transmembrane region" description="Helical" evidence="2">
    <location>
        <begin position="373"/>
        <end position="393"/>
    </location>
</feature>
<keyword evidence="4" id="KW-1185">Reference proteome</keyword>